<evidence type="ECO:0000313" key="1">
    <source>
        <dbReference type="EMBL" id="ABL88320.1"/>
    </source>
</evidence>
<sequence>MEIVSIYVLLVHTSFSDWVSKALREAGAEVVEGLGSWDAVRFIHSENFVKAVAKRELETLAAVAVAEVALTKRQAIFYAGGTAMAGLHTPRRNNVFNAAVYIAKKLNAAVISIDRHFPVGTWELHLEYKFPLYLVYGGADGPSYGYVKRRGYNVVVFPLPPGVGDRGFEKVVSFILRAAEGPLVLQLGFDIHRDDPTGYFFASEYFYYALGRALATRDFYISIECPSTQRVFVSALASLLNGIRGAEPPKIEIYRESTEVMKEVAMLIKRAKRV</sequence>
<dbReference type="HOGENOM" id="CLU_090241_0_0_2"/>
<dbReference type="AlphaFoldDB" id="A1RTN8"/>
<keyword evidence="2" id="KW-1185">Reference proteome</keyword>
<dbReference type="STRING" id="384616.Pisl_1149"/>
<reference evidence="1" key="1">
    <citation type="submission" date="2006-12" db="EMBL/GenBank/DDBJ databases">
        <title>Complete sequence of Pyrobaculum islandicum DSM 4184.</title>
        <authorList>
            <person name="Copeland A."/>
            <person name="Lucas S."/>
            <person name="Lapidus A."/>
            <person name="Barry K."/>
            <person name="Detter J.C."/>
            <person name="Glavina del Rio T."/>
            <person name="Dalin E."/>
            <person name="Tice H."/>
            <person name="Pitluck S."/>
            <person name="Meincke L."/>
            <person name="Brettin T."/>
            <person name="Bruce D."/>
            <person name="Han C."/>
            <person name="Tapia R."/>
            <person name="Gilna P."/>
            <person name="Schmutz J."/>
            <person name="Larimer F."/>
            <person name="Land M."/>
            <person name="Hauser L."/>
            <person name="Kyrpides N."/>
            <person name="Mikhailova N."/>
            <person name="Cozen A.E."/>
            <person name="Fitz-Gibbon S.T."/>
            <person name="House C.H."/>
            <person name="Saltikov C."/>
            <person name="Lowe T."/>
            <person name="Richardson P."/>
        </authorList>
    </citation>
    <scope>NUCLEOTIDE SEQUENCE [LARGE SCALE GENOMIC DNA]</scope>
    <source>
        <strain evidence="1">DSM 4184</strain>
    </source>
</reference>
<dbReference type="eggNOG" id="arCOG00325">
    <property type="taxonomic scope" value="Archaea"/>
</dbReference>
<dbReference type="EMBL" id="CP000504">
    <property type="protein sequence ID" value="ABL88320.1"/>
    <property type="molecule type" value="Genomic_DNA"/>
</dbReference>
<proteinExistence type="predicted"/>
<dbReference type="KEGG" id="pis:Pisl_1149"/>
<evidence type="ECO:0008006" key="3">
    <source>
        <dbReference type="Google" id="ProtNLM"/>
    </source>
</evidence>
<name>A1RTN8_PYRIL</name>
<dbReference type="InterPro" id="IPR037138">
    <property type="entry name" value="His_deacetylse_dom_sf"/>
</dbReference>
<dbReference type="Gene3D" id="3.40.800.20">
    <property type="entry name" value="Histone deacetylase domain"/>
    <property type="match status" value="1"/>
</dbReference>
<dbReference type="InterPro" id="IPR023696">
    <property type="entry name" value="Ureohydrolase_dom_sf"/>
</dbReference>
<accession>A1RTN8</accession>
<protein>
    <recommendedName>
        <fullName evidence="3">Histone deacetylase superfamily</fullName>
    </recommendedName>
</protein>
<gene>
    <name evidence="1" type="ordered locus">Pisl_1149</name>
</gene>
<evidence type="ECO:0000313" key="2">
    <source>
        <dbReference type="Proteomes" id="UP000002595"/>
    </source>
</evidence>
<dbReference type="SUPFAM" id="SSF52768">
    <property type="entry name" value="Arginase/deacetylase"/>
    <property type="match status" value="1"/>
</dbReference>
<organism evidence="1 2">
    <name type="scientific">Pyrobaculum islandicum (strain DSM 4184 / JCM 9189 / GEO3)</name>
    <dbReference type="NCBI Taxonomy" id="384616"/>
    <lineage>
        <taxon>Archaea</taxon>
        <taxon>Thermoproteota</taxon>
        <taxon>Thermoprotei</taxon>
        <taxon>Thermoproteales</taxon>
        <taxon>Thermoproteaceae</taxon>
        <taxon>Pyrobaculum</taxon>
    </lineage>
</organism>
<dbReference type="Proteomes" id="UP000002595">
    <property type="component" value="Chromosome"/>
</dbReference>